<dbReference type="AlphaFoldDB" id="A0A7J6W4N7"/>
<feature type="compositionally biased region" description="Polar residues" evidence="1">
    <location>
        <begin position="10"/>
        <end position="19"/>
    </location>
</feature>
<proteinExistence type="predicted"/>
<comment type="caution">
    <text evidence="2">The sequence shown here is derived from an EMBL/GenBank/DDBJ whole genome shotgun (WGS) entry which is preliminary data.</text>
</comment>
<organism evidence="2 3">
    <name type="scientific">Thalictrum thalictroides</name>
    <name type="common">Rue-anemone</name>
    <name type="synonym">Anemone thalictroides</name>
    <dbReference type="NCBI Taxonomy" id="46969"/>
    <lineage>
        <taxon>Eukaryota</taxon>
        <taxon>Viridiplantae</taxon>
        <taxon>Streptophyta</taxon>
        <taxon>Embryophyta</taxon>
        <taxon>Tracheophyta</taxon>
        <taxon>Spermatophyta</taxon>
        <taxon>Magnoliopsida</taxon>
        <taxon>Ranunculales</taxon>
        <taxon>Ranunculaceae</taxon>
        <taxon>Thalictroideae</taxon>
        <taxon>Thalictrum</taxon>
    </lineage>
</organism>
<accession>A0A7J6W4N7</accession>
<evidence type="ECO:0000256" key="1">
    <source>
        <dbReference type="SAM" id="MobiDB-lite"/>
    </source>
</evidence>
<sequence>MLLLPIPAQSLRSINEDQTSPPPIPSPKLSNPSPIISGTCEFNNEVKLPAGKLHNGGTEKVVWVIEVMLEAELVRMRLELFLRVPPPIGMLRSAPPWVQ</sequence>
<gene>
    <name evidence="2" type="ORF">FRX31_018952</name>
</gene>
<reference evidence="2 3" key="1">
    <citation type="submission" date="2020-06" db="EMBL/GenBank/DDBJ databases">
        <title>Transcriptomic and genomic resources for Thalictrum thalictroides and T. hernandezii: Facilitating candidate gene discovery in an emerging model plant lineage.</title>
        <authorList>
            <person name="Arias T."/>
            <person name="Riano-Pachon D.M."/>
            <person name="Di Stilio V.S."/>
        </authorList>
    </citation>
    <scope>NUCLEOTIDE SEQUENCE [LARGE SCALE GENOMIC DNA]</scope>
    <source>
        <strain evidence="3">cv. WT478/WT964</strain>
        <tissue evidence="2">Leaves</tissue>
    </source>
</reference>
<feature type="region of interest" description="Disordered" evidence="1">
    <location>
        <begin position="1"/>
        <end position="31"/>
    </location>
</feature>
<name>A0A7J6W4N7_THATH</name>
<protein>
    <submittedName>
        <fullName evidence="2">Uncharacterized protein</fullName>
    </submittedName>
</protein>
<evidence type="ECO:0000313" key="2">
    <source>
        <dbReference type="EMBL" id="KAF5191460.1"/>
    </source>
</evidence>
<keyword evidence="3" id="KW-1185">Reference proteome</keyword>
<dbReference type="Proteomes" id="UP000554482">
    <property type="component" value="Unassembled WGS sequence"/>
</dbReference>
<evidence type="ECO:0000313" key="3">
    <source>
        <dbReference type="Proteomes" id="UP000554482"/>
    </source>
</evidence>
<dbReference type="EMBL" id="JABWDY010022770">
    <property type="protein sequence ID" value="KAF5191460.1"/>
    <property type="molecule type" value="Genomic_DNA"/>
</dbReference>